<feature type="transmembrane region" description="Helical" evidence="1">
    <location>
        <begin position="7"/>
        <end position="29"/>
    </location>
</feature>
<evidence type="ECO:0000313" key="4">
    <source>
        <dbReference type="Proteomes" id="UP001206483"/>
    </source>
</evidence>
<feature type="transmembrane region" description="Helical" evidence="1">
    <location>
        <begin position="157"/>
        <end position="179"/>
    </location>
</feature>
<keyword evidence="4" id="KW-1185">Reference proteome</keyword>
<feature type="transmembrane region" description="Helical" evidence="1">
    <location>
        <begin position="185"/>
        <end position="206"/>
    </location>
</feature>
<organism evidence="3 4">
    <name type="scientific">Kitasatospora paracochleata</name>
    <dbReference type="NCBI Taxonomy" id="58354"/>
    <lineage>
        <taxon>Bacteria</taxon>
        <taxon>Bacillati</taxon>
        <taxon>Actinomycetota</taxon>
        <taxon>Actinomycetes</taxon>
        <taxon>Kitasatosporales</taxon>
        <taxon>Streptomycetaceae</taxon>
        <taxon>Kitasatospora</taxon>
    </lineage>
</organism>
<dbReference type="InterPro" id="IPR003675">
    <property type="entry name" value="Rce1/LyrA-like_dom"/>
</dbReference>
<feature type="transmembrane region" description="Helical" evidence="1">
    <location>
        <begin position="41"/>
        <end position="58"/>
    </location>
</feature>
<evidence type="ECO:0000259" key="2">
    <source>
        <dbReference type="Pfam" id="PF02517"/>
    </source>
</evidence>
<dbReference type="RefSeq" id="WP_253804945.1">
    <property type="nucleotide sequence ID" value="NZ_BAAAUB010000012.1"/>
</dbReference>
<feature type="transmembrane region" description="Helical" evidence="1">
    <location>
        <begin position="78"/>
        <end position="99"/>
    </location>
</feature>
<dbReference type="GO" id="GO:0006508">
    <property type="term" value="P:proteolysis"/>
    <property type="evidence" value="ECO:0007669"/>
    <property type="project" value="UniProtKB-KW"/>
</dbReference>
<dbReference type="Proteomes" id="UP001206483">
    <property type="component" value="Unassembled WGS sequence"/>
</dbReference>
<keyword evidence="1" id="KW-0472">Membrane</keyword>
<evidence type="ECO:0000313" key="3">
    <source>
        <dbReference type="EMBL" id="MCP2314579.1"/>
    </source>
</evidence>
<proteinExistence type="predicted"/>
<dbReference type="PANTHER" id="PTHR35797:SF1">
    <property type="entry name" value="PROTEASE"/>
    <property type="match status" value="1"/>
</dbReference>
<keyword evidence="1" id="KW-0812">Transmembrane</keyword>
<dbReference type="EMBL" id="JAMZDX010000009">
    <property type="protein sequence ID" value="MCP2314579.1"/>
    <property type="molecule type" value="Genomic_DNA"/>
</dbReference>
<keyword evidence="3" id="KW-0645">Protease</keyword>
<keyword evidence="1" id="KW-1133">Transmembrane helix</keyword>
<reference evidence="3 4" key="1">
    <citation type="submission" date="2022-06" db="EMBL/GenBank/DDBJ databases">
        <title>Sequencing the genomes of 1000 actinobacteria strains.</title>
        <authorList>
            <person name="Klenk H.-P."/>
        </authorList>
    </citation>
    <scope>NUCLEOTIDE SEQUENCE [LARGE SCALE GENOMIC DNA]</scope>
    <source>
        <strain evidence="3 4">DSM 41656</strain>
    </source>
</reference>
<feature type="transmembrane region" description="Helical" evidence="1">
    <location>
        <begin position="119"/>
        <end position="137"/>
    </location>
</feature>
<feature type="transmembrane region" description="Helical" evidence="1">
    <location>
        <begin position="213"/>
        <end position="237"/>
    </location>
</feature>
<evidence type="ECO:0000256" key="1">
    <source>
        <dbReference type="SAM" id="Phobius"/>
    </source>
</evidence>
<comment type="caution">
    <text evidence="3">The sequence shown here is derived from an EMBL/GenBank/DDBJ whole genome shotgun (WGS) entry which is preliminary data.</text>
</comment>
<dbReference type="GO" id="GO:0008233">
    <property type="term" value="F:peptidase activity"/>
    <property type="evidence" value="ECO:0007669"/>
    <property type="project" value="UniProtKB-KW"/>
</dbReference>
<protein>
    <submittedName>
        <fullName evidence="3">Membrane protease YdiL (CAAX protease family)</fullName>
    </submittedName>
</protein>
<accession>A0ABT1JBP8</accession>
<sequence>MNSRTKGVAVFLAITFGGGWAWLLLARLILRLSLVNPLAQLPFAVLPAVAAVVVRRWVTHEGFRDAGLALRLRRAWPYYLAAWLTPLLLAGAALGLAALLGLRPDLGRLADLAPGLPGWSVPLLLTVLAGVLTPLYWGEEFGWTGYLRLRLLPDRPLLSVLLTGLIWAGWHYPLALLGYLHFPHLAAGLLAWTASMLCQEYLLAWLRARSGSIWPAALAHAGNNLVLSLLVGVLLGSRGLDDVTLTLLPVPVLVVAAYATLRGLRRSTVAGATA</sequence>
<feature type="transmembrane region" description="Helical" evidence="1">
    <location>
        <begin position="243"/>
        <end position="261"/>
    </location>
</feature>
<keyword evidence="3" id="KW-0378">Hydrolase</keyword>
<gene>
    <name evidence="3" type="ORF">FHR36_007780</name>
</gene>
<dbReference type="InterPro" id="IPR042150">
    <property type="entry name" value="MmRce1-like"/>
</dbReference>
<dbReference type="PANTHER" id="PTHR35797">
    <property type="entry name" value="PROTEASE-RELATED"/>
    <property type="match status" value="1"/>
</dbReference>
<name>A0ABT1JBP8_9ACTN</name>
<dbReference type="Pfam" id="PF02517">
    <property type="entry name" value="Rce1-like"/>
    <property type="match status" value="1"/>
</dbReference>
<feature type="domain" description="CAAX prenyl protease 2/Lysostaphin resistance protein A-like" evidence="2">
    <location>
        <begin position="122"/>
        <end position="226"/>
    </location>
</feature>